<dbReference type="PANTHER" id="PTHR34980:SF2">
    <property type="entry name" value="INNER MEMBRANE PROTEIN YHAH-RELATED"/>
    <property type="match status" value="1"/>
</dbReference>
<keyword evidence="1" id="KW-0472">Membrane</keyword>
<dbReference type="PANTHER" id="PTHR34980">
    <property type="entry name" value="INNER MEMBRANE PROTEIN-RELATED-RELATED"/>
    <property type="match status" value="1"/>
</dbReference>
<evidence type="ECO:0000313" key="3">
    <source>
        <dbReference type="Proteomes" id="UP001203342"/>
    </source>
</evidence>
<dbReference type="Pfam" id="PF05656">
    <property type="entry name" value="DUF805"/>
    <property type="match status" value="1"/>
</dbReference>
<protein>
    <submittedName>
        <fullName evidence="2">DUF805 domain-containing protein</fullName>
    </submittedName>
</protein>
<feature type="transmembrane region" description="Helical" evidence="1">
    <location>
        <begin position="23"/>
        <end position="44"/>
    </location>
</feature>
<dbReference type="EMBL" id="JAMLJN010000007">
    <property type="protein sequence ID" value="MCL9770634.1"/>
    <property type="molecule type" value="Genomic_DNA"/>
</dbReference>
<comment type="caution">
    <text evidence="2">The sequence shown here is derived from an EMBL/GenBank/DDBJ whole genome shotgun (WGS) entry which is preliminary data.</text>
</comment>
<gene>
    <name evidence="2" type="ORF">NAT47_09400</name>
</gene>
<dbReference type="Proteomes" id="UP001203342">
    <property type="component" value="Unassembled WGS sequence"/>
</dbReference>
<evidence type="ECO:0000256" key="1">
    <source>
        <dbReference type="SAM" id="Phobius"/>
    </source>
</evidence>
<keyword evidence="3" id="KW-1185">Reference proteome</keyword>
<accession>A0ABT0TI30</accession>
<organism evidence="2 3">
    <name type="scientific">Flavobacterium fragile</name>
    <dbReference type="NCBI Taxonomy" id="2949085"/>
    <lineage>
        <taxon>Bacteria</taxon>
        <taxon>Pseudomonadati</taxon>
        <taxon>Bacteroidota</taxon>
        <taxon>Flavobacteriia</taxon>
        <taxon>Flavobacteriales</taxon>
        <taxon>Flavobacteriaceae</taxon>
        <taxon>Flavobacterium</taxon>
    </lineage>
</organism>
<sequence length="112" mass="13272">MKSIINVFKDTFNFKGLTNRKEYWTYVISFYVFGLLLSIILGLIEGRYLRVNNLQPDGLMFQDFKFYLKLILLIPMVSATTRRLRDAGFSTWFTIIPILNFILCLKPTKRNY</sequence>
<keyword evidence="1" id="KW-0812">Transmembrane</keyword>
<dbReference type="RefSeq" id="WP_250582171.1">
    <property type="nucleotide sequence ID" value="NZ_JAMLJN010000007.1"/>
</dbReference>
<proteinExistence type="predicted"/>
<evidence type="ECO:0000313" key="2">
    <source>
        <dbReference type="EMBL" id="MCL9770634.1"/>
    </source>
</evidence>
<feature type="transmembrane region" description="Helical" evidence="1">
    <location>
        <begin position="87"/>
        <end position="105"/>
    </location>
</feature>
<dbReference type="InterPro" id="IPR008523">
    <property type="entry name" value="DUF805"/>
</dbReference>
<reference evidence="2 3" key="1">
    <citation type="submission" date="2022-05" db="EMBL/GenBank/DDBJ databases">
        <title>Flavobacterium sp., isolated from activated sludge.</title>
        <authorList>
            <person name="Ran Q."/>
        </authorList>
    </citation>
    <scope>NUCLEOTIDE SEQUENCE [LARGE SCALE GENOMIC DNA]</scope>
    <source>
        <strain evidence="2 3">HXWNR69</strain>
    </source>
</reference>
<keyword evidence="1" id="KW-1133">Transmembrane helix</keyword>
<name>A0ABT0TI30_9FLAO</name>